<dbReference type="Proteomes" id="UP000250043">
    <property type="component" value="Unassembled WGS sequence"/>
</dbReference>
<keyword evidence="2" id="KW-1185">Reference proteome</keyword>
<sequence>MRWNSLRRLRTSNVAHAFSTPSCRPAAAVSVARRAPIAQEVDVEAEEAPIFSLVKFLSGSAGTVPKAGDLSKFGVQVDEYQRWTPAIEADTLEKAWPYISTDDQLLVANVPTWLVLSLLLQKVVRPEDVPLAVSLARDHLRNATPAVRPTILTLTTSRLIAHRAYDQLESLVLTFVRLQGLQSIHVTRMLRTLFTTRQTSALVAKAVSALAARDLNLLSSFALDALFSSTYMTAHLGSTFLRLVARHGLELSVTHWKTLMSIFAFRGWRKRLRYSWKRLRSQHPHCDTSDVPYAKYLEARRRLPAESVLEENVIDLKNTIEFTNAFTSLSRVLSHMKLRYPRHLREWQHVFQALLVQPKVHSRTLFRTLRLARTDQQCRSDLDIHLMAIDGFVHRRAYVRALCVWKIVVQQKLGLTPWSLTAGIKTLAYTGDASKAFELLLSFSPRGSPPKKRAIVDTQTVNTFMVTLQRLRRHDVVFQLWGHFEPLFGLTPTHHTLCIFMKSAILGSDIDFSIRGVLTSIGLGALVRAAPAHDLDVAAAATRRIHELLAHSPYRSTAGTFHGEPAGDAALRIADRFFLTHFPALRTVVQPVYALRPSAAYPAERPVTDLARSLLGDPLAASKCPWNQPPVLAPGEDTPDRSLRHVIATDVVFRTYIDLLAAMNKVPRVPLALAWARALGVPVSRTTLATALVYWHEICVDAPLLEYYKRGRSSGQYQQLVEWMKKWVGEKAMPTDVDVQEQFSRVYALRRMRNRLG</sequence>
<dbReference type="AlphaFoldDB" id="A0A8E2AV18"/>
<accession>A0A8E2AV18</accession>
<reference evidence="1 2" key="1">
    <citation type="submission" date="2016-07" db="EMBL/GenBank/DDBJ databases">
        <title>Draft genome of the white-rot fungus Obba rivulosa 3A-2.</title>
        <authorList>
            <consortium name="DOE Joint Genome Institute"/>
            <person name="Miettinen O."/>
            <person name="Riley R."/>
            <person name="Acob R."/>
            <person name="Barry K."/>
            <person name="Cullen D."/>
            <person name="De Vries R."/>
            <person name="Hainaut M."/>
            <person name="Hatakka A."/>
            <person name="Henrissat B."/>
            <person name="Hilden K."/>
            <person name="Kuo R."/>
            <person name="Labutti K."/>
            <person name="Lipzen A."/>
            <person name="Makela M.R."/>
            <person name="Sandor L."/>
            <person name="Spatafora J.W."/>
            <person name="Grigoriev I.V."/>
            <person name="Hibbett D.S."/>
        </authorList>
    </citation>
    <scope>NUCLEOTIDE SEQUENCE [LARGE SCALE GENOMIC DNA]</scope>
    <source>
        <strain evidence="1 2">3A-2</strain>
    </source>
</reference>
<dbReference type="OrthoDB" id="185373at2759"/>
<evidence type="ECO:0000313" key="2">
    <source>
        <dbReference type="Proteomes" id="UP000250043"/>
    </source>
</evidence>
<protein>
    <submittedName>
        <fullName evidence="1">Uncharacterized protein</fullName>
    </submittedName>
</protein>
<proteinExistence type="predicted"/>
<dbReference type="EMBL" id="KV722396">
    <property type="protein sequence ID" value="OCH90848.1"/>
    <property type="molecule type" value="Genomic_DNA"/>
</dbReference>
<organism evidence="1 2">
    <name type="scientific">Obba rivulosa</name>
    <dbReference type="NCBI Taxonomy" id="1052685"/>
    <lineage>
        <taxon>Eukaryota</taxon>
        <taxon>Fungi</taxon>
        <taxon>Dikarya</taxon>
        <taxon>Basidiomycota</taxon>
        <taxon>Agaricomycotina</taxon>
        <taxon>Agaricomycetes</taxon>
        <taxon>Polyporales</taxon>
        <taxon>Gelatoporiaceae</taxon>
        <taxon>Obba</taxon>
    </lineage>
</organism>
<evidence type="ECO:0000313" key="1">
    <source>
        <dbReference type="EMBL" id="OCH90848.1"/>
    </source>
</evidence>
<gene>
    <name evidence="1" type="ORF">OBBRIDRAFT_825677</name>
</gene>
<name>A0A8E2AV18_9APHY</name>